<keyword evidence="8 12" id="KW-0472">Membrane</keyword>
<dbReference type="InterPro" id="IPR029020">
    <property type="entry name" value="Ammonium/urea_transptr"/>
</dbReference>
<dbReference type="SUPFAM" id="SSF111352">
    <property type="entry name" value="Ammonium transporter"/>
    <property type="match status" value="1"/>
</dbReference>
<dbReference type="EMBL" id="BNCD01000023">
    <property type="protein sequence ID" value="GHH86611.1"/>
    <property type="molecule type" value="Genomic_DNA"/>
</dbReference>
<dbReference type="InterPro" id="IPR024041">
    <property type="entry name" value="NH4_transpt_AmtB-like_dom"/>
</dbReference>
<feature type="transmembrane region" description="Helical" evidence="12">
    <location>
        <begin position="423"/>
        <end position="444"/>
    </location>
</feature>
<reference evidence="15" key="2">
    <citation type="submission" date="2020-09" db="EMBL/GenBank/DDBJ databases">
        <authorList>
            <person name="Sun Q."/>
            <person name="Ohkuma M."/>
        </authorList>
    </citation>
    <scope>NUCLEOTIDE SEQUENCE</scope>
    <source>
        <strain evidence="15">JCM 5069</strain>
    </source>
</reference>
<evidence type="ECO:0000256" key="13">
    <source>
        <dbReference type="SAM" id="MobiDB-lite"/>
    </source>
</evidence>
<dbReference type="PANTHER" id="PTHR43029">
    <property type="entry name" value="AMMONIUM TRANSPORTER MEP2"/>
    <property type="match status" value="1"/>
</dbReference>
<dbReference type="InterPro" id="IPR001905">
    <property type="entry name" value="Ammonium_transpt"/>
</dbReference>
<sequence length="502" mass="52388">MRNTQGLFVTLAKHGAASTETALRHAQPNDRPTPHHRTGLARTKGRTDDEETPMPPGITLAADTPQLSAANTGFMLICSALVMLMTPGLAFFYGGMVRVKSTLNMLMMSFISLGIITILWVLYGFSAAFGTDHGGFVGWNGHFLGLSGIGLTQLWPGYTIPIYVFAVFQLMFAIITPALISGALADRVKFTAWALFITLWATVVYFPVAHWVWGTGGWAFDLGVIDFAGGTAVHINAGAAALGVILVIGRRVGFKKDPMRPHSLPLVMLGAGLLWFGWFGFNAGSWLGNDDGVGAVMFVNTQVATAAAMLAWLVYEKLRHGTFTTLGAASGAVAGLVAITPSGGCVSPLGAIAVGAIAGLLCAMAVGLKFRFGYDDSLDVVGVHLVGGVVGSLLIGFFATGGVQSDAKGLFYGGGLGQLGKQAAGVFAVLAYSLVASAILAFLVDKAIGMRVTEDDEVSGIDRTEHAETAYDFSGAGGGATPRNVALVAPVEEHAQARKVDA</sequence>
<dbReference type="GO" id="GO:0008519">
    <property type="term" value="F:ammonium channel activity"/>
    <property type="evidence" value="ECO:0007669"/>
    <property type="project" value="InterPro"/>
</dbReference>
<proteinExistence type="inferred from homology"/>
<evidence type="ECO:0000256" key="2">
    <source>
        <dbReference type="ARBA" id="ARBA00005887"/>
    </source>
</evidence>
<dbReference type="Pfam" id="PF00909">
    <property type="entry name" value="Ammonium_transp"/>
    <property type="match status" value="1"/>
</dbReference>
<evidence type="ECO:0000256" key="12">
    <source>
        <dbReference type="RuleBase" id="RU362002"/>
    </source>
</evidence>
<evidence type="ECO:0000256" key="8">
    <source>
        <dbReference type="ARBA" id="ARBA00023136"/>
    </source>
</evidence>
<keyword evidence="4 12" id="KW-0813">Transport</keyword>
<comment type="function">
    <text evidence="11">Involved in the uptake of ammonium/ammonia (NH(4)(+)/NH(3)).</text>
</comment>
<evidence type="ECO:0000256" key="11">
    <source>
        <dbReference type="ARBA" id="ARBA00054862"/>
    </source>
</evidence>
<keyword evidence="6 12" id="KW-0812">Transmembrane</keyword>
<evidence type="ECO:0000256" key="7">
    <source>
        <dbReference type="ARBA" id="ARBA00022989"/>
    </source>
</evidence>
<organism evidence="15 16">
    <name type="scientific">Streptomyces sulfonofaciens</name>
    <dbReference type="NCBI Taxonomy" id="68272"/>
    <lineage>
        <taxon>Bacteria</taxon>
        <taxon>Bacillati</taxon>
        <taxon>Actinomycetota</taxon>
        <taxon>Actinomycetes</taxon>
        <taxon>Kitasatosporales</taxon>
        <taxon>Streptomycetaceae</taxon>
        <taxon>Streptomyces</taxon>
    </lineage>
</organism>
<comment type="similarity">
    <text evidence="2 12">Belongs to the ammonia transporter channel (TC 1.A.11.2) family.</text>
</comment>
<protein>
    <recommendedName>
        <fullName evidence="10 12">Ammonium transporter</fullName>
    </recommendedName>
</protein>
<keyword evidence="5" id="KW-1003">Cell membrane</keyword>
<evidence type="ECO:0000313" key="15">
    <source>
        <dbReference type="EMBL" id="GHH86611.1"/>
    </source>
</evidence>
<feature type="transmembrane region" description="Helical" evidence="12">
    <location>
        <begin position="73"/>
        <end position="93"/>
    </location>
</feature>
<feature type="domain" description="Ammonium transporter AmtB-like" evidence="14">
    <location>
        <begin position="74"/>
        <end position="471"/>
    </location>
</feature>
<evidence type="ECO:0000256" key="5">
    <source>
        <dbReference type="ARBA" id="ARBA00022475"/>
    </source>
</evidence>
<dbReference type="NCBIfam" id="TIGR00836">
    <property type="entry name" value="amt"/>
    <property type="match status" value="1"/>
</dbReference>
<keyword evidence="7 12" id="KW-1133">Transmembrane helix</keyword>
<gene>
    <name evidence="15" type="ORF">GCM10018793_59250</name>
</gene>
<dbReference type="GO" id="GO:0005886">
    <property type="term" value="C:plasma membrane"/>
    <property type="evidence" value="ECO:0007669"/>
    <property type="project" value="UniProtKB-SubCell"/>
</dbReference>
<evidence type="ECO:0000256" key="4">
    <source>
        <dbReference type="ARBA" id="ARBA00022448"/>
    </source>
</evidence>
<evidence type="ECO:0000256" key="9">
    <source>
        <dbReference type="ARBA" id="ARBA00023177"/>
    </source>
</evidence>
<comment type="subunit">
    <text evidence="3">Homotrimer.</text>
</comment>
<feature type="region of interest" description="Disordered" evidence="13">
    <location>
        <begin position="15"/>
        <end position="60"/>
    </location>
</feature>
<dbReference type="FunFam" id="1.10.3430.10:FF:000007">
    <property type="entry name" value="Ammonium transporter"/>
    <property type="match status" value="1"/>
</dbReference>
<keyword evidence="9 12" id="KW-0924">Ammonia transport</keyword>
<dbReference type="InterPro" id="IPR018047">
    <property type="entry name" value="Ammonium_transpt_CS"/>
</dbReference>
<comment type="subcellular location">
    <subcellularLocation>
        <location evidence="1 12">Cell membrane</location>
        <topology evidence="1 12">Multi-pass membrane protein</topology>
    </subcellularLocation>
</comment>
<feature type="transmembrane region" description="Helical" evidence="12">
    <location>
        <begin position="233"/>
        <end position="252"/>
    </location>
</feature>
<comment type="caution">
    <text evidence="15">The sequence shown here is derived from an EMBL/GenBank/DDBJ whole genome shotgun (WGS) entry which is preliminary data.</text>
</comment>
<evidence type="ECO:0000256" key="6">
    <source>
        <dbReference type="ARBA" id="ARBA00022692"/>
    </source>
</evidence>
<feature type="transmembrane region" description="Helical" evidence="12">
    <location>
        <begin position="192"/>
        <end position="213"/>
    </location>
</feature>
<evidence type="ECO:0000313" key="16">
    <source>
        <dbReference type="Proteomes" id="UP000603708"/>
    </source>
</evidence>
<dbReference type="AlphaFoldDB" id="A0A919GMF6"/>
<evidence type="ECO:0000256" key="10">
    <source>
        <dbReference type="ARBA" id="ARBA00050025"/>
    </source>
</evidence>
<dbReference type="Gene3D" id="1.10.3430.10">
    <property type="entry name" value="Ammonium transporter AmtB like domains"/>
    <property type="match status" value="1"/>
</dbReference>
<dbReference type="PANTHER" id="PTHR43029:SF10">
    <property type="entry name" value="AMMONIUM TRANSPORTER MEP2"/>
    <property type="match status" value="1"/>
</dbReference>
<feature type="transmembrane region" description="Helical" evidence="12">
    <location>
        <begin position="346"/>
        <end position="368"/>
    </location>
</feature>
<reference evidence="15" key="1">
    <citation type="journal article" date="2014" name="Int. J. Syst. Evol. Microbiol.">
        <title>Complete genome sequence of Corynebacterium casei LMG S-19264T (=DSM 44701T), isolated from a smear-ripened cheese.</title>
        <authorList>
            <consortium name="US DOE Joint Genome Institute (JGI-PGF)"/>
            <person name="Walter F."/>
            <person name="Albersmeier A."/>
            <person name="Kalinowski J."/>
            <person name="Ruckert C."/>
        </authorList>
    </citation>
    <scope>NUCLEOTIDE SEQUENCE</scope>
    <source>
        <strain evidence="15">JCM 5069</strain>
    </source>
</reference>
<feature type="transmembrane region" description="Helical" evidence="12">
    <location>
        <begin position="293"/>
        <end position="315"/>
    </location>
</feature>
<keyword evidence="16" id="KW-1185">Reference proteome</keyword>
<evidence type="ECO:0000256" key="1">
    <source>
        <dbReference type="ARBA" id="ARBA00004651"/>
    </source>
</evidence>
<feature type="transmembrane region" description="Helical" evidence="12">
    <location>
        <begin position="380"/>
        <end position="403"/>
    </location>
</feature>
<dbReference type="PROSITE" id="PS01219">
    <property type="entry name" value="AMMONIUM_TRANSP"/>
    <property type="match status" value="1"/>
</dbReference>
<evidence type="ECO:0000256" key="3">
    <source>
        <dbReference type="ARBA" id="ARBA00011233"/>
    </source>
</evidence>
<accession>A0A919GMF6</accession>
<evidence type="ECO:0000259" key="14">
    <source>
        <dbReference type="Pfam" id="PF00909"/>
    </source>
</evidence>
<feature type="transmembrane region" description="Helical" evidence="12">
    <location>
        <begin position="264"/>
        <end position="281"/>
    </location>
</feature>
<feature type="transmembrane region" description="Helical" evidence="12">
    <location>
        <begin position="105"/>
        <end position="123"/>
    </location>
</feature>
<dbReference type="Proteomes" id="UP000603708">
    <property type="component" value="Unassembled WGS sequence"/>
</dbReference>
<name>A0A919GMF6_9ACTN</name>
<feature type="transmembrane region" description="Helical" evidence="12">
    <location>
        <begin position="160"/>
        <end position="180"/>
    </location>
</feature>
<feature type="transmembrane region" description="Helical" evidence="12">
    <location>
        <begin position="322"/>
        <end position="340"/>
    </location>
</feature>